<sequence length="232" mass="25563">MYTRTSTVGRLWYIDPIDSSLHSCTGSVVTNGNRSTVLTAVHGVHGGEGEGWFSEILFVPGYSASGATKAEREPYGRWWPYSAMLAGNWADSSPEYFDYAFITVWNLDETNTSRIQDLVGSQGWIFNSPEIREVEIQGYPIGGNSQTNGGEMEMYTAYAFPGGNWMSQAPDVFESDGGDSGSAWLMSFDYTTYLGWATSVTAKGASNDTVRGPYFDDDFATLIDWANIPYPE</sequence>
<dbReference type="SUPFAM" id="SSF50494">
    <property type="entry name" value="Trypsin-like serine proteases"/>
    <property type="match status" value="1"/>
</dbReference>
<organism evidence="1 2">
    <name type="scientific">Streptodolium elevatio</name>
    <dbReference type="NCBI Taxonomy" id="3157996"/>
    <lineage>
        <taxon>Bacteria</taxon>
        <taxon>Bacillati</taxon>
        <taxon>Actinomycetota</taxon>
        <taxon>Actinomycetes</taxon>
        <taxon>Kitasatosporales</taxon>
        <taxon>Streptomycetaceae</taxon>
        <taxon>Streptodolium</taxon>
    </lineage>
</organism>
<reference evidence="1 2" key="1">
    <citation type="submission" date="2024-06" db="EMBL/GenBank/DDBJ databases">
        <title>The Natural Products Discovery Center: Release of the First 8490 Sequenced Strains for Exploring Actinobacteria Biosynthetic Diversity.</title>
        <authorList>
            <person name="Kalkreuter E."/>
            <person name="Kautsar S.A."/>
            <person name="Yang D."/>
            <person name="Bader C.D."/>
            <person name="Teijaro C.N."/>
            <person name="Fluegel L."/>
            <person name="Davis C.M."/>
            <person name="Simpson J.R."/>
            <person name="Lauterbach L."/>
            <person name="Steele A.D."/>
            <person name="Gui C."/>
            <person name="Meng S."/>
            <person name="Li G."/>
            <person name="Viehrig K."/>
            <person name="Ye F."/>
            <person name="Su P."/>
            <person name="Kiefer A.F."/>
            <person name="Nichols A."/>
            <person name="Cepeda A.J."/>
            <person name="Yan W."/>
            <person name="Fan B."/>
            <person name="Jiang Y."/>
            <person name="Adhikari A."/>
            <person name="Zheng C.-J."/>
            <person name="Schuster L."/>
            <person name="Cowan T.M."/>
            <person name="Smanski M.J."/>
            <person name="Chevrette M.G."/>
            <person name="De Carvalho L.P.S."/>
            <person name="Shen B."/>
        </authorList>
    </citation>
    <scope>NUCLEOTIDE SEQUENCE [LARGE SCALE GENOMIC DNA]</scope>
    <source>
        <strain evidence="1 2">NPDC048946</strain>
    </source>
</reference>
<dbReference type="InterPro" id="IPR009003">
    <property type="entry name" value="Peptidase_S1_PA"/>
</dbReference>
<dbReference type="InterPro" id="IPR043504">
    <property type="entry name" value="Peptidase_S1_PA_chymotrypsin"/>
</dbReference>
<gene>
    <name evidence="1" type="ORF">AB0C36_15795</name>
</gene>
<dbReference type="Proteomes" id="UP001551482">
    <property type="component" value="Unassembled WGS sequence"/>
</dbReference>
<dbReference type="EMBL" id="JBEZFP010000034">
    <property type="protein sequence ID" value="MEU8134968.1"/>
    <property type="molecule type" value="Genomic_DNA"/>
</dbReference>
<protein>
    <submittedName>
        <fullName evidence="1">Uncharacterized protein</fullName>
    </submittedName>
</protein>
<comment type="caution">
    <text evidence="1">The sequence shown here is derived from an EMBL/GenBank/DDBJ whole genome shotgun (WGS) entry which is preliminary data.</text>
</comment>
<evidence type="ECO:0000313" key="1">
    <source>
        <dbReference type="EMBL" id="MEU8134968.1"/>
    </source>
</evidence>
<accession>A0ABV3DGT2</accession>
<dbReference type="RefSeq" id="WP_358354100.1">
    <property type="nucleotide sequence ID" value="NZ_JBEZFP010000034.1"/>
</dbReference>
<keyword evidence="2" id="KW-1185">Reference proteome</keyword>
<proteinExistence type="predicted"/>
<dbReference type="Gene3D" id="2.40.10.10">
    <property type="entry name" value="Trypsin-like serine proteases"/>
    <property type="match status" value="2"/>
</dbReference>
<evidence type="ECO:0000313" key="2">
    <source>
        <dbReference type="Proteomes" id="UP001551482"/>
    </source>
</evidence>
<name>A0ABV3DGT2_9ACTN</name>